<sequence>MIIDIKDNNRKLLKGDDFVNFDKNGKK</sequence>
<organism evidence="1 2">
    <name type="scientific">Dendroctonus ponderosae</name>
    <name type="common">Mountain pine beetle</name>
    <dbReference type="NCBI Taxonomy" id="77166"/>
    <lineage>
        <taxon>Eukaryota</taxon>
        <taxon>Metazoa</taxon>
        <taxon>Ecdysozoa</taxon>
        <taxon>Arthropoda</taxon>
        <taxon>Hexapoda</taxon>
        <taxon>Insecta</taxon>
        <taxon>Pterygota</taxon>
        <taxon>Neoptera</taxon>
        <taxon>Endopterygota</taxon>
        <taxon>Coleoptera</taxon>
        <taxon>Polyphaga</taxon>
        <taxon>Cucujiformia</taxon>
        <taxon>Curculionidae</taxon>
        <taxon>Scolytinae</taxon>
        <taxon>Dendroctonus</taxon>
    </lineage>
</organism>
<accession>U4UEP5</accession>
<evidence type="ECO:0000313" key="1">
    <source>
        <dbReference type="EMBL" id="ERL90808.1"/>
    </source>
</evidence>
<name>U4UEP5_DENPD</name>
<proteinExistence type="predicted"/>
<gene>
    <name evidence="1" type="ORF">D910_08154</name>
</gene>
<protein>
    <submittedName>
        <fullName evidence="1">Uncharacterized protein</fullName>
    </submittedName>
</protein>
<dbReference type="EMBL" id="KB632258">
    <property type="protein sequence ID" value="ERL90808.1"/>
    <property type="molecule type" value="Genomic_DNA"/>
</dbReference>
<dbReference type="Proteomes" id="UP000030742">
    <property type="component" value="Unassembled WGS sequence"/>
</dbReference>
<reference evidence="1 2" key="1">
    <citation type="journal article" date="2013" name="Genome Biol.">
        <title>Draft genome of the mountain pine beetle, Dendroctonus ponderosae Hopkins, a major forest pest.</title>
        <authorList>
            <person name="Keeling C.I."/>
            <person name="Yuen M.M."/>
            <person name="Liao N.Y."/>
            <person name="Docking T.R."/>
            <person name="Chan S.K."/>
            <person name="Taylor G.A."/>
            <person name="Palmquist D.L."/>
            <person name="Jackman S.D."/>
            <person name="Nguyen A."/>
            <person name="Li M."/>
            <person name="Henderson H."/>
            <person name="Janes J.K."/>
            <person name="Zhao Y."/>
            <person name="Pandoh P."/>
            <person name="Moore R."/>
            <person name="Sperling F.A."/>
            <person name="Huber D.P."/>
            <person name="Birol I."/>
            <person name="Jones S.J."/>
            <person name="Bohlmann J."/>
        </authorList>
    </citation>
    <scope>NUCLEOTIDE SEQUENCE</scope>
</reference>
<dbReference type="AlphaFoldDB" id="U4UEP5"/>
<evidence type="ECO:0000313" key="2">
    <source>
        <dbReference type="Proteomes" id="UP000030742"/>
    </source>
</evidence>